<keyword evidence="2" id="KW-1185">Reference proteome</keyword>
<evidence type="ECO:0000313" key="3">
    <source>
        <dbReference type="WBParaSite" id="HPBE_0002659101-mRNA-1"/>
    </source>
</evidence>
<proteinExistence type="predicted"/>
<feature type="compositionally biased region" description="Basic and acidic residues" evidence="1">
    <location>
        <begin position="14"/>
        <end position="24"/>
    </location>
</feature>
<dbReference type="WBParaSite" id="HPBE_0002659101-mRNA-1">
    <property type="protein sequence ID" value="HPBE_0002659101-mRNA-1"/>
    <property type="gene ID" value="HPBE_0002659101"/>
</dbReference>
<evidence type="ECO:0000256" key="1">
    <source>
        <dbReference type="SAM" id="MobiDB-lite"/>
    </source>
</evidence>
<sequence length="111" mass="12810">LEAEEHPEAEENPEAEKEREHFDLPPELQPIFPLQPPSAVERKLEDIWEKVSKIVFRLATSVKEMLADIEEKVERIELRKLNVSIPNTGYGVDVPPMRNSKYHHPQPPPSP</sequence>
<reference evidence="3" key="1">
    <citation type="submission" date="2019-09" db="UniProtKB">
        <authorList>
            <consortium name="WormBaseParasite"/>
        </authorList>
    </citation>
    <scope>IDENTIFICATION</scope>
</reference>
<feature type="region of interest" description="Disordered" evidence="1">
    <location>
        <begin position="1"/>
        <end position="35"/>
    </location>
</feature>
<evidence type="ECO:0000313" key="2">
    <source>
        <dbReference type="Proteomes" id="UP000050761"/>
    </source>
</evidence>
<name>A0A183GV71_HELPZ</name>
<accession>A0A183GV71</accession>
<dbReference type="Proteomes" id="UP000050761">
    <property type="component" value="Unassembled WGS sequence"/>
</dbReference>
<dbReference type="AlphaFoldDB" id="A0A183GV71"/>
<organism evidence="2 3">
    <name type="scientific">Heligmosomoides polygyrus</name>
    <name type="common">Parasitic roundworm</name>
    <dbReference type="NCBI Taxonomy" id="6339"/>
    <lineage>
        <taxon>Eukaryota</taxon>
        <taxon>Metazoa</taxon>
        <taxon>Ecdysozoa</taxon>
        <taxon>Nematoda</taxon>
        <taxon>Chromadorea</taxon>
        <taxon>Rhabditida</taxon>
        <taxon>Rhabditina</taxon>
        <taxon>Rhabditomorpha</taxon>
        <taxon>Strongyloidea</taxon>
        <taxon>Heligmosomidae</taxon>
        <taxon>Heligmosomoides</taxon>
    </lineage>
</organism>
<feature type="region of interest" description="Disordered" evidence="1">
    <location>
        <begin position="87"/>
        <end position="111"/>
    </location>
</feature>
<protein>
    <submittedName>
        <fullName evidence="3">NBR1</fullName>
    </submittedName>
</protein>